<comment type="caution">
    <text evidence="2">The sequence shown here is derived from an EMBL/GenBank/DDBJ whole genome shotgun (WGS) entry which is preliminary data.</text>
</comment>
<dbReference type="Proteomes" id="UP000260680">
    <property type="component" value="Unassembled WGS sequence"/>
</dbReference>
<proteinExistence type="predicted"/>
<dbReference type="EMBL" id="QOHO01000009">
    <property type="protein sequence ID" value="RFZ80572.1"/>
    <property type="molecule type" value="Genomic_DNA"/>
</dbReference>
<accession>A0A3E2NHS9</accession>
<dbReference type="InterPro" id="IPR000847">
    <property type="entry name" value="LysR_HTH_N"/>
</dbReference>
<dbReference type="AlphaFoldDB" id="A0A3E2NHS9"/>
<evidence type="ECO:0000259" key="1">
    <source>
        <dbReference type="PROSITE" id="PS50931"/>
    </source>
</evidence>
<reference evidence="2 3" key="1">
    <citation type="submission" date="2018-07" db="EMBL/GenBank/DDBJ databases">
        <title>New species, Clostridium PI-S10-A1B.</title>
        <authorList>
            <person name="Krishna G."/>
            <person name="Summeta K."/>
            <person name="Shikha S."/>
            <person name="Prabhu P.B."/>
            <person name="Suresh K."/>
        </authorList>
    </citation>
    <scope>NUCLEOTIDE SEQUENCE [LARGE SCALE GENOMIC DNA]</scope>
    <source>
        <strain evidence="2 3">PI-S10-A1B</strain>
    </source>
</reference>
<dbReference type="GO" id="GO:0003700">
    <property type="term" value="F:DNA-binding transcription factor activity"/>
    <property type="evidence" value="ECO:0007669"/>
    <property type="project" value="InterPro"/>
</dbReference>
<dbReference type="PROSITE" id="PS50931">
    <property type="entry name" value="HTH_LYSR"/>
    <property type="match status" value="1"/>
</dbReference>
<organism evidence="2 3">
    <name type="scientific">Lacrimispora amygdalina</name>
    <dbReference type="NCBI Taxonomy" id="253257"/>
    <lineage>
        <taxon>Bacteria</taxon>
        <taxon>Bacillati</taxon>
        <taxon>Bacillota</taxon>
        <taxon>Clostridia</taxon>
        <taxon>Lachnospirales</taxon>
        <taxon>Lachnospiraceae</taxon>
        <taxon>Lacrimispora</taxon>
    </lineage>
</organism>
<evidence type="ECO:0000313" key="2">
    <source>
        <dbReference type="EMBL" id="RFZ80572.1"/>
    </source>
</evidence>
<name>A0A3E2NHS9_9FIRM</name>
<feature type="domain" description="HTH lysR-type" evidence="1">
    <location>
        <begin position="1"/>
        <end position="26"/>
    </location>
</feature>
<evidence type="ECO:0000313" key="3">
    <source>
        <dbReference type="Proteomes" id="UP000260680"/>
    </source>
</evidence>
<gene>
    <name evidence="2" type="ORF">DS742_02530</name>
</gene>
<sequence length="26" mass="2965">MEIRNLNTFLKVAALQNFTQASRELG</sequence>
<protein>
    <submittedName>
        <fullName evidence="2">LysR family transcriptional regulator</fullName>
    </submittedName>
</protein>